<evidence type="ECO:0000256" key="2">
    <source>
        <dbReference type="ARBA" id="ARBA00022578"/>
    </source>
</evidence>
<dbReference type="Pfam" id="PF07282">
    <property type="entry name" value="Cas12f1-like_TNB"/>
    <property type="match status" value="1"/>
</dbReference>
<evidence type="ECO:0000313" key="7">
    <source>
        <dbReference type="EMBL" id="MBM6929228.1"/>
    </source>
</evidence>
<evidence type="ECO:0000259" key="6">
    <source>
        <dbReference type="Pfam" id="PF07282"/>
    </source>
</evidence>
<reference evidence="7 8" key="1">
    <citation type="journal article" date="2021" name="Sci. Rep.">
        <title>The distribution of antibiotic resistance genes in chicken gut microbiota commensals.</title>
        <authorList>
            <person name="Juricova H."/>
            <person name="Matiasovicova J."/>
            <person name="Kubasova T."/>
            <person name="Cejkova D."/>
            <person name="Rychlik I."/>
        </authorList>
    </citation>
    <scope>NUCLEOTIDE SEQUENCE [LARGE SCALE GENOMIC DNA]</scope>
    <source>
        <strain evidence="7 8">An562</strain>
    </source>
</reference>
<feature type="domain" description="Cas12f1-like TNB" evidence="6">
    <location>
        <begin position="156"/>
        <end position="222"/>
    </location>
</feature>
<evidence type="ECO:0000256" key="3">
    <source>
        <dbReference type="ARBA" id="ARBA00023125"/>
    </source>
</evidence>
<comment type="similarity">
    <text evidence="1">In the C-terminal section; belongs to the transposase 35 family.</text>
</comment>
<dbReference type="InterPro" id="IPR001959">
    <property type="entry name" value="Transposase"/>
</dbReference>
<feature type="non-terminal residue" evidence="7">
    <location>
        <position position="1"/>
    </location>
</feature>
<dbReference type="Pfam" id="PF01385">
    <property type="entry name" value="OrfB_IS605"/>
    <property type="match status" value="1"/>
</dbReference>
<dbReference type="RefSeq" id="WP_205050815.1">
    <property type="nucleotide sequence ID" value="NZ_JACJKX010000017.1"/>
</dbReference>
<accession>A0ABS2GTT0</accession>
<keyword evidence="4" id="KW-0233">DNA recombination</keyword>
<gene>
    <name evidence="7" type="ORF">H5985_08115</name>
</gene>
<dbReference type="InterPro" id="IPR010095">
    <property type="entry name" value="Cas12f1-like_TNB"/>
</dbReference>
<dbReference type="EMBL" id="JACJKX010000017">
    <property type="protein sequence ID" value="MBM6929228.1"/>
    <property type="molecule type" value="Genomic_DNA"/>
</dbReference>
<name>A0ABS2GTT0_9BURK</name>
<dbReference type="NCBIfam" id="NF040570">
    <property type="entry name" value="guided_TnpB"/>
    <property type="match status" value="1"/>
</dbReference>
<proteinExistence type="inferred from homology"/>
<evidence type="ECO:0000256" key="4">
    <source>
        <dbReference type="ARBA" id="ARBA00023172"/>
    </source>
</evidence>
<evidence type="ECO:0000256" key="1">
    <source>
        <dbReference type="ARBA" id="ARBA00008761"/>
    </source>
</evidence>
<protein>
    <submittedName>
        <fullName evidence="7">Transposase</fullName>
    </submittedName>
</protein>
<evidence type="ECO:0000313" key="8">
    <source>
        <dbReference type="Proteomes" id="UP000777002"/>
    </source>
</evidence>
<keyword evidence="2" id="KW-0815">Transposition</keyword>
<keyword evidence="3" id="KW-0238">DNA-binding</keyword>
<keyword evidence="8" id="KW-1185">Reference proteome</keyword>
<comment type="caution">
    <text evidence="7">The sequence shown here is derived from an EMBL/GenBank/DDBJ whole genome shotgun (WGS) entry which is preliminary data.</text>
</comment>
<organism evidence="7 8">
    <name type="scientific">Parasutterella secunda</name>
    <dbReference type="NCBI Taxonomy" id="626947"/>
    <lineage>
        <taxon>Bacteria</taxon>
        <taxon>Pseudomonadati</taxon>
        <taxon>Pseudomonadota</taxon>
        <taxon>Betaproteobacteria</taxon>
        <taxon>Burkholderiales</taxon>
        <taxon>Sutterellaceae</taxon>
        <taxon>Parasutterella</taxon>
    </lineage>
</organism>
<dbReference type="Proteomes" id="UP000777002">
    <property type="component" value="Unassembled WGS sequence"/>
</dbReference>
<sequence length="263" mass="29739">FEIEQPAMKTLDVGIDLGVVHAVTTSDGRFFDLNTEVIKAQELKIAKLQRQLSLNASSRKKLAKKKLVEAFDKHHPSRKRRILLHRLQKAHQKIRLIRQDFHKKTAYILAQEYGCVYAEDLRVRNMTKSAKGTVENPGKNVKQKSGLNRSILRTGFYDFRRSLEWALQKEGGLLITVAPQYTSQTCPHCGDCDSKNRPKQAVFHCVRCGYEDNADVVGAINVKKKGRAGPTAHDKKRIACEVNGEHAGNDEQLISNRNHPCET</sequence>
<evidence type="ECO:0000259" key="5">
    <source>
        <dbReference type="Pfam" id="PF01385"/>
    </source>
</evidence>
<feature type="domain" description="Probable transposase IS891/IS1136/IS1341" evidence="5">
    <location>
        <begin position="4"/>
        <end position="129"/>
    </location>
</feature>